<dbReference type="OrthoDB" id="9807329at2"/>
<accession>A0A1I2PKE9</accession>
<dbReference type="SUPFAM" id="SSF52317">
    <property type="entry name" value="Class I glutamine amidotransferase-like"/>
    <property type="match status" value="1"/>
</dbReference>
<keyword evidence="3" id="KW-0645">Protease</keyword>
<gene>
    <name evidence="10" type="ORF">FHR37_002441</name>
    <name evidence="11" type="ORF">SAMN05421678_104158</name>
</gene>
<proteinExistence type="inferred from homology"/>
<dbReference type="EMBL" id="FOOI01000004">
    <property type="protein sequence ID" value="SFG16020.1"/>
    <property type="molecule type" value="Genomic_DNA"/>
</dbReference>
<dbReference type="GO" id="GO:0106415">
    <property type="term" value="F:muramoyltetrapeptide carboxypeptidase activity"/>
    <property type="evidence" value="ECO:0007669"/>
    <property type="project" value="UniProtKB-EC"/>
</dbReference>
<evidence type="ECO:0000256" key="1">
    <source>
        <dbReference type="ARBA" id="ARBA00010233"/>
    </source>
</evidence>
<dbReference type="CDD" id="cd07025">
    <property type="entry name" value="Peptidase_S66"/>
    <property type="match status" value="1"/>
</dbReference>
<keyword evidence="5" id="KW-0720">Serine protease</keyword>
<dbReference type="PIRSF" id="PIRSF028757">
    <property type="entry name" value="LD-carboxypeptidase"/>
    <property type="match status" value="1"/>
</dbReference>
<reference evidence="10 13" key="2">
    <citation type="submission" date="2020-07" db="EMBL/GenBank/DDBJ databases">
        <title>Sequencing the genomes of 1000 actinobacteria strains.</title>
        <authorList>
            <person name="Klenk H.-P."/>
        </authorList>
    </citation>
    <scope>NUCLEOTIDE SEQUENCE [LARGE SCALE GENOMIC DNA]</scope>
    <source>
        <strain evidence="10 13">DSM 45117</strain>
    </source>
</reference>
<feature type="region of interest" description="Disordered" evidence="7">
    <location>
        <begin position="1"/>
        <end position="42"/>
    </location>
</feature>
<keyword evidence="4 10" id="KW-0378">Hydrolase</keyword>
<evidence type="ECO:0000256" key="2">
    <source>
        <dbReference type="ARBA" id="ARBA00022645"/>
    </source>
</evidence>
<name>A0A1I2PKE9_9ACTN</name>
<keyword evidence="13" id="KW-1185">Reference proteome</keyword>
<dbReference type="GO" id="GO:0006508">
    <property type="term" value="P:proteolysis"/>
    <property type="evidence" value="ECO:0007669"/>
    <property type="project" value="UniProtKB-KW"/>
</dbReference>
<feature type="domain" description="LD-carboxypeptidase N-terminal" evidence="8">
    <location>
        <begin position="45"/>
        <end position="165"/>
    </location>
</feature>
<dbReference type="InterPro" id="IPR040921">
    <property type="entry name" value="Peptidase_S66C"/>
</dbReference>
<dbReference type="GO" id="GO:0008236">
    <property type="term" value="F:serine-type peptidase activity"/>
    <property type="evidence" value="ECO:0007669"/>
    <property type="project" value="UniProtKB-KW"/>
</dbReference>
<dbReference type="Pfam" id="PF02016">
    <property type="entry name" value="Peptidase_S66"/>
    <property type="match status" value="1"/>
</dbReference>
<dbReference type="EC" id="3.4.17.13" evidence="10"/>
<dbReference type="InterPro" id="IPR003507">
    <property type="entry name" value="S66_fam"/>
</dbReference>
<dbReference type="AlphaFoldDB" id="A0A1I2PKE9"/>
<keyword evidence="2 11" id="KW-0121">Carboxypeptidase</keyword>
<feature type="compositionally biased region" description="Low complexity" evidence="7">
    <location>
        <begin position="10"/>
        <end position="35"/>
    </location>
</feature>
<dbReference type="PANTHER" id="PTHR30237:SF2">
    <property type="entry name" value="MUREIN TETRAPEPTIDE CARBOXYPEPTIDASE"/>
    <property type="match status" value="1"/>
</dbReference>
<evidence type="ECO:0000313" key="13">
    <source>
        <dbReference type="Proteomes" id="UP000533017"/>
    </source>
</evidence>
<evidence type="ECO:0000256" key="4">
    <source>
        <dbReference type="ARBA" id="ARBA00022801"/>
    </source>
</evidence>
<dbReference type="Pfam" id="PF17676">
    <property type="entry name" value="Peptidase_S66C"/>
    <property type="match status" value="1"/>
</dbReference>
<dbReference type="InterPro" id="IPR029062">
    <property type="entry name" value="Class_I_gatase-like"/>
</dbReference>
<evidence type="ECO:0000256" key="5">
    <source>
        <dbReference type="ARBA" id="ARBA00022825"/>
    </source>
</evidence>
<evidence type="ECO:0000259" key="8">
    <source>
        <dbReference type="Pfam" id="PF02016"/>
    </source>
</evidence>
<dbReference type="STRING" id="504797.SAMN05421678_104158"/>
<feature type="active site" description="Nucleophile" evidence="6">
    <location>
        <position position="145"/>
    </location>
</feature>
<protein>
    <submittedName>
        <fullName evidence="11">Muramoyltetrapeptide carboxypeptidase</fullName>
        <ecNumber evidence="10">3.4.17.13</ecNumber>
    </submittedName>
</protein>
<dbReference type="InterPro" id="IPR040449">
    <property type="entry name" value="Peptidase_S66_N"/>
</dbReference>
<dbReference type="SUPFAM" id="SSF141986">
    <property type="entry name" value="LD-carboxypeptidase A C-terminal domain-like"/>
    <property type="match status" value="1"/>
</dbReference>
<dbReference type="RefSeq" id="WP_092882638.1">
    <property type="nucleotide sequence ID" value="NZ_FOOI01000004.1"/>
</dbReference>
<feature type="active site" description="Charge relay system" evidence="6">
    <location>
        <position position="242"/>
    </location>
</feature>
<feature type="domain" description="LD-carboxypeptidase C-terminal" evidence="9">
    <location>
        <begin position="210"/>
        <end position="322"/>
    </location>
</feature>
<dbReference type="Proteomes" id="UP000199052">
    <property type="component" value="Unassembled WGS sequence"/>
</dbReference>
<sequence>MPTSAFPGPDSARSGATDADADTGATSAARSGTTAPRRLRPGDRVAVVAPSGPLVPEYLDKGVAVLRSWGLEVEVAPHARDRHPTFDYLAGADADRAGDLTGAWCDPDVAAIFCARGGYGGLRILDLLDWDAIAAAPPKVFTGSSDITALHQVIGSRLGTPTVFGAMVGSASFVDDPAAQENLRRLLFEPDAGLVLSGPLAQTMVPGRARGRTVGGNLSLVVSGRGVPDVAPPPPGSIVLLEDVTEEPYRIDHFVTHLLRAGYFEGVAGIALGSWVECGDLATVRALLADRLGGLGVPIIWELGFGHCPAQLAVPLGAQVELVADPEAGAAQLVLTETIG</sequence>
<comment type="similarity">
    <text evidence="1">Belongs to the peptidase S66 family.</text>
</comment>
<evidence type="ECO:0000256" key="7">
    <source>
        <dbReference type="SAM" id="MobiDB-lite"/>
    </source>
</evidence>
<evidence type="ECO:0000256" key="6">
    <source>
        <dbReference type="PIRSR" id="PIRSR028757-1"/>
    </source>
</evidence>
<dbReference type="Proteomes" id="UP000533017">
    <property type="component" value="Unassembled WGS sequence"/>
</dbReference>
<dbReference type="Gene3D" id="3.50.30.60">
    <property type="entry name" value="LD-carboxypeptidase A C-terminal domain-like"/>
    <property type="match status" value="1"/>
</dbReference>
<evidence type="ECO:0000256" key="3">
    <source>
        <dbReference type="ARBA" id="ARBA00022670"/>
    </source>
</evidence>
<dbReference type="Gene3D" id="3.40.50.10740">
    <property type="entry name" value="Class I glutamine amidotransferase-like"/>
    <property type="match status" value="1"/>
</dbReference>
<evidence type="ECO:0000313" key="11">
    <source>
        <dbReference type="EMBL" id="SFG16020.1"/>
    </source>
</evidence>
<evidence type="ECO:0000259" key="9">
    <source>
        <dbReference type="Pfam" id="PF17676"/>
    </source>
</evidence>
<dbReference type="PANTHER" id="PTHR30237">
    <property type="entry name" value="MURAMOYLTETRAPEPTIDE CARBOXYPEPTIDASE"/>
    <property type="match status" value="1"/>
</dbReference>
<reference evidence="11 12" key="1">
    <citation type="submission" date="2016-10" db="EMBL/GenBank/DDBJ databases">
        <authorList>
            <person name="de Groot N.N."/>
        </authorList>
    </citation>
    <scope>NUCLEOTIDE SEQUENCE [LARGE SCALE GENOMIC DNA]</scope>
    <source>
        <strain evidence="11 12">CPCC 202808</strain>
    </source>
</reference>
<feature type="active site" description="Charge relay system" evidence="6">
    <location>
        <position position="307"/>
    </location>
</feature>
<evidence type="ECO:0000313" key="10">
    <source>
        <dbReference type="EMBL" id="NYH83590.1"/>
    </source>
</evidence>
<dbReference type="EMBL" id="JACBZA010000001">
    <property type="protein sequence ID" value="NYH83590.1"/>
    <property type="molecule type" value="Genomic_DNA"/>
</dbReference>
<organism evidence="11 12">
    <name type="scientific">Actinopolymorpha cephalotaxi</name>
    <dbReference type="NCBI Taxonomy" id="504797"/>
    <lineage>
        <taxon>Bacteria</taxon>
        <taxon>Bacillati</taxon>
        <taxon>Actinomycetota</taxon>
        <taxon>Actinomycetes</taxon>
        <taxon>Propionibacteriales</taxon>
        <taxon>Actinopolymorphaceae</taxon>
        <taxon>Actinopolymorpha</taxon>
    </lineage>
</organism>
<dbReference type="InterPro" id="IPR027478">
    <property type="entry name" value="LdcA_N"/>
</dbReference>
<dbReference type="InterPro" id="IPR027461">
    <property type="entry name" value="Carboxypeptidase_A_C_sf"/>
</dbReference>
<evidence type="ECO:0000313" key="12">
    <source>
        <dbReference type="Proteomes" id="UP000199052"/>
    </source>
</evidence>